<name>A0A024S0Q3_HYPJR</name>
<dbReference type="HOGENOM" id="CLU_065192_0_0_1"/>
<reference evidence="3" key="1">
    <citation type="journal article" date="2013" name="Ind. Biotechnol.">
        <title>Comparative genomics analysis of Trichoderma reesei strains.</title>
        <authorList>
            <person name="Koike H."/>
            <person name="Aerts A."/>
            <person name="LaButti K."/>
            <person name="Grigoriev I.V."/>
            <person name="Baker S.E."/>
        </authorList>
    </citation>
    <scope>NUCLEOTIDE SEQUENCE [LARGE SCALE GENOMIC DNA]</scope>
    <source>
        <strain evidence="3">ATCC 56765 / BCRC 32924 / NRRL 11460 / Rut C-30</strain>
    </source>
</reference>
<evidence type="ECO:0000313" key="3">
    <source>
        <dbReference type="Proteomes" id="UP000024376"/>
    </source>
</evidence>
<feature type="region of interest" description="Disordered" evidence="1">
    <location>
        <begin position="16"/>
        <end position="45"/>
    </location>
</feature>
<dbReference type="Pfam" id="PF13279">
    <property type="entry name" value="4HBT_2"/>
    <property type="match status" value="1"/>
</dbReference>
<organism evidence="2 3">
    <name type="scientific">Hypocrea jecorina (strain ATCC 56765 / BCRC 32924 / NRRL 11460 / Rut C-30)</name>
    <name type="common">Trichoderma reesei</name>
    <dbReference type="NCBI Taxonomy" id="1344414"/>
    <lineage>
        <taxon>Eukaryota</taxon>
        <taxon>Fungi</taxon>
        <taxon>Dikarya</taxon>
        <taxon>Ascomycota</taxon>
        <taxon>Pezizomycotina</taxon>
        <taxon>Sordariomycetes</taxon>
        <taxon>Hypocreomycetidae</taxon>
        <taxon>Hypocreales</taxon>
        <taxon>Hypocreaceae</taxon>
        <taxon>Trichoderma</taxon>
    </lineage>
</organism>
<protein>
    <recommendedName>
        <fullName evidence="4">Thioesterase/thiol ester dehydrase-isomerase</fullName>
    </recommendedName>
</protein>
<evidence type="ECO:0000313" key="2">
    <source>
        <dbReference type="EMBL" id="ETR98020.1"/>
    </source>
</evidence>
<dbReference type="AlphaFoldDB" id="A0A024S0Q3"/>
<sequence>MKSVLSRFSSLAATHATRPSSVRPLSTTAKLSASTPPPSSQNGSINSRWLSELQSKLKKSLALKISPSKAEEVRQRLAYLDENWLQLSAGREGYLADEERRGVDRHAVQWGDMDMMVRHVNNVIYNRYAESGRVNWTRNLAQFSDPKYEQEWYDLMTPKGVGLILASIRTDYKFPMTFPDRVTVLHKLVTKPDYSSDRFYLEAVMYSEQHKRPAAKCFEDIVVYDYRAAKKAPLKPYMVDVMRATFDLQEQRKQEAEKKVSELHAFVKEVEDSAGAA</sequence>
<dbReference type="Gene3D" id="3.10.129.10">
    <property type="entry name" value="Hotdog Thioesterase"/>
    <property type="match status" value="1"/>
</dbReference>
<dbReference type="KEGG" id="trr:M419DRAFT_89812"/>
<dbReference type="SUPFAM" id="SSF54637">
    <property type="entry name" value="Thioesterase/thiol ester dehydrase-isomerase"/>
    <property type="match status" value="1"/>
</dbReference>
<dbReference type="EMBL" id="KI911165">
    <property type="protein sequence ID" value="ETR98020.1"/>
    <property type="molecule type" value="Genomic_DNA"/>
</dbReference>
<dbReference type="InterPro" id="IPR050563">
    <property type="entry name" value="4-hydroxybenzoyl-CoA_TE"/>
</dbReference>
<dbReference type="PANTHER" id="PTHR31793:SF39">
    <property type="entry name" value="THIOESTERASE_THIOL ESTER DEHYDRASE-ISOMERASE"/>
    <property type="match status" value="1"/>
</dbReference>
<proteinExistence type="predicted"/>
<dbReference type="OrthoDB" id="5538558at2759"/>
<accession>A0A024S0Q3</accession>
<dbReference type="Proteomes" id="UP000024376">
    <property type="component" value="Unassembled WGS sequence"/>
</dbReference>
<dbReference type="PANTHER" id="PTHR31793">
    <property type="entry name" value="4-HYDROXYBENZOYL-COA THIOESTERASE FAMILY MEMBER"/>
    <property type="match status" value="1"/>
</dbReference>
<evidence type="ECO:0008006" key="4">
    <source>
        <dbReference type="Google" id="ProtNLM"/>
    </source>
</evidence>
<evidence type="ECO:0000256" key="1">
    <source>
        <dbReference type="SAM" id="MobiDB-lite"/>
    </source>
</evidence>
<dbReference type="InterPro" id="IPR029069">
    <property type="entry name" value="HotDog_dom_sf"/>
</dbReference>
<gene>
    <name evidence="2" type="ORF">M419DRAFT_89812</name>
</gene>
<dbReference type="CDD" id="cd00586">
    <property type="entry name" value="4HBT"/>
    <property type="match status" value="1"/>
</dbReference>
<dbReference type="GO" id="GO:0047617">
    <property type="term" value="F:fatty acyl-CoA hydrolase activity"/>
    <property type="evidence" value="ECO:0007669"/>
    <property type="project" value="TreeGrafter"/>
</dbReference>